<dbReference type="VEuPathDB" id="FungiDB:ASPFODRAFT_59501"/>
<dbReference type="Proteomes" id="UP000184063">
    <property type="component" value="Unassembled WGS sequence"/>
</dbReference>
<dbReference type="AlphaFoldDB" id="A0A1M3TPP5"/>
<organism evidence="2 3">
    <name type="scientific">Aspergillus luchuensis (strain CBS 106.47)</name>
    <dbReference type="NCBI Taxonomy" id="1137211"/>
    <lineage>
        <taxon>Eukaryota</taxon>
        <taxon>Fungi</taxon>
        <taxon>Dikarya</taxon>
        <taxon>Ascomycota</taxon>
        <taxon>Pezizomycotina</taxon>
        <taxon>Eurotiomycetes</taxon>
        <taxon>Eurotiomycetidae</taxon>
        <taxon>Eurotiales</taxon>
        <taxon>Aspergillaceae</taxon>
        <taxon>Aspergillus</taxon>
        <taxon>Aspergillus subgen. Circumdati</taxon>
    </lineage>
</organism>
<sequence>MADALSVASSLIALATFAFEASKSLYALVEGFKNTQRTVRELWYELESLIQVLGTLISAVMDNEAELASLKLSFLEFREIICKCVAHSNGQRTSFRDWAKLQYMGGNINDLKTTLAGYKATISIALGGATLSDTFHLQDIREEKESTEQCLTICTHVAQVIAHLQKQLPQFHSKGENMSIQFGSGNGNISGQSHNLTSAMLTDFGARVSSNSEALQARLMELTNRLRQMSGQGIISEDPTNLNLIKKERESIIQCLNICSEASELAHRARTNIFEDVTSSDESHQLVVSTIGDLISAKHIITGSKSAQWLGQMSDTSLQQLSRDFRGQVGIEEEPPSRAEKNEFNTRYGSLCQTVVNRRRLFHPIHQITDILICTAFEYLNHHHQGVSISFCCPFSMSQSFFSSSVFGGLVHTSLPRKNTGFAGWRTGTL</sequence>
<dbReference type="Pfam" id="PF17111">
    <property type="entry name" value="PigL_N"/>
    <property type="match status" value="2"/>
</dbReference>
<dbReference type="InterPro" id="IPR031348">
    <property type="entry name" value="PigL_N"/>
</dbReference>
<protein>
    <recommendedName>
        <fullName evidence="1">Azaphilone pigments biosynthesis cluster protein L N-terminal domain-containing protein</fullName>
    </recommendedName>
</protein>
<evidence type="ECO:0000313" key="3">
    <source>
        <dbReference type="Proteomes" id="UP000184063"/>
    </source>
</evidence>
<name>A0A1M3TPP5_ASPLC</name>
<evidence type="ECO:0000313" key="2">
    <source>
        <dbReference type="EMBL" id="OJZ88789.1"/>
    </source>
</evidence>
<evidence type="ECO:0000259" key="1">
    <source>
        <dbReference type="Pfam" id="PF17111"/>
    </source>
</evidence>
<accession>A0A1M3TPP5</accession>
<feature type="domain" description="Azaphilone pigments biosynthesis cluster protein L N-terminal" evidence="1">
    <location>
        <begin position="188"/>
        <end position="259"/>
    </location>
</feature>
<dbReference type="OrthoDB" id="5068804at2759"/>
<gene>
    <name evidence="2" type="ORF">ASPFODRAFT_59501</name>
</gene>
<feature type="domain" description="Azaphilone pigments biosynthesis cluster protein L N-terminal" evidence="1">
    <location>
        <begin position="2"/>
        <end position="132"/>
    </location>
</feature>
<proteinExistence type="predicted"/>
<reference evidence="3" key="1">
    <citation type="journal article" date="2017" name="Genome Biol.">
        <title>Comparative genomics reveals high biological diversity and specific adaptations in the industrially and medically important fungal genus Aspergillus.</title>
        <authorList>
            <person name="de Vries R.P."/>
            <person name="Riley R."/>
            <person name="Wiebenga A."/>
            <person name="Aguilar-Osorio G."/>
            <person name="Amillis S."/>
            <person name="Uchima C.A."/>
            <person name="Anderluh G."/>
            <person name="Asadollahi M."/>
            <person name="Askin M."/>
            <person name="Barry K."/>
            <person name="Battaglia E."/>
            <person name="Bayram O."/>
            <person name="Benocci T."/>
            <person name="Braus-Stromeyer S.A."/>
            <person name="Caldana C."/>
            <person name="Canovas D."/>
            <person name="Cerqueira G.C."/>
            <person name="Chen F."/>
            <person name="Chen W."/>
            <person name="Choi C."/>
            <person name="Clum A."/>
            <person name="Dos Santos R.A."/>
            <person name="Damasio A.R."/>
            <person name="Diallinas G."/>
            <person name="Emri T."/>
            <person name="Fekete E."/>
            <person name="Flipphi M."/>
            <person name="Freyberg S."/>
            <person name="Gallo A."/>
            <person name="Gournas C."/>
            <person name="Habgood R."/>
            <person name="Hainaut M."/>
            <person name="Harispe M.L."/>
            <person name="Henrissat B."/>
            <person name="Hilden K.S."/>
            <person name="Hope R."/>
            <person name="Hossain A."/>
            <person name="Karabika E."/>
            <person name="Karaffa L."/>
            <person name="Karanyi Z."/>
            <person name="Krasevec N."/>
            <person name="Kuo A."/>
            <person name="Kusch H."/>
            <person name="LaButti K."/>
            <person name="Lagendijk E.L."/>
            <person name="Lapidus A."/>
            <person name="Levasseur A."/>
            <person name="Lindquist E."/>
            <person name="Lipzen A."/>
            <person name="Logrieco A.F."/>
            <person name="MacCabe A."/>
            <person name="Maekelae M.R."/>
            <person name="Malavazi I."/>
            <person name="Melin P."/>
            <person name="Meyer V."/>
            <person name="Mielnichuk N."/>
            <person name="Miskei M."/>
            <person name="Molnar A.P."/>
            <person name="Mule G."/>
            <person name="Ngan C.Y."/>
            <person name="Orejas M."/>
            <person name="Orosz E."/>
            <person name="Ouedraogo J.P."/>
            <person name="Overkamp K.M."/>
            <person name="Park H.-S."/>
            <person name="Perrone G."/>
            <person name="Piumi F."/>
            <person name="Punt P.J."/>
            <person name="Ram A.F."/>
            <person name="Ramon A."/>
            <person name="Rauscher S."/>
            <person name="Record E."/>
            <person name="Riano-Pachon D.M."/>
            <person name="Robert V."/>
            <person name="Roehrig J."/>
            <person name="Ruller R."/>
            <person name="Salamov A."/>
            <person name="Salih N.S."/>
            <person name="Samson R.A."/>
            <person name="Sandor E."/>
            <person name="Sanguinetti M."/>
            <person name="Schuetze T."/>
            <person name="Sepcic K."/>
            <person name="Shelest E."/>
            <person name="Sherlock G."/>
            <person name="Sophianopoulou V."/>
            <person name="Squina F.M."/>
            <person name="Sun H."/>
            <person name="Susca A."/>
            <person name="Todd R.B."/>
            <person name="Tsang A."/>
            <person name="Unkles S.E."/>
            <person name="van de Wiele N."/>
            <person name="van Rossen-Uffink D."/>
            <person name="Oliveira J.V."/>
            <person name="Vesth T.C."/>
            <person name="Visser J."/>
            <person name="Yu J.-H."/>
            <person name="Zhou M."/>
            <person name="Andersen M.R."/>
            <person name="Archer D.B."/>
            <person name="Baker S.E."/>
            <person name="Benoit I."/>
            <person name="Brakhage A.A."/>
            <person name="Braus G.H."/>
            <person name="Fischer R."/>
            <person name="Frisvad J.C."/>
            <person name="Goldman G.H."/>
            <person name="Houbraken J."/>
            <person name="Oakley B."/>
            <person name="Pocsi I."/>
            <person name="Scazzocchio C."/>
            <person name="Seiboth B."/>
            <person name="vanKuyk P.A."/>
            <person name="Wortman J."/>
            <person name="Dyer P.S."/>
            <person name="Grigoriev I.V."/>
        </authorList>
    </citation>
    <scope>NUCLEOTIDE SEQUENCE [LARGE SCALE GENOMIC DNA]</scope>
    <source>
        <strain evidence="3">CBS 106.47</strain>
    </source>
</reference>
<dbReference type="EMBL" id="KV878239">
    <property type="protein sequence ID" value="OJZ88789.1"/>
    <property type="molecule type" value="Genomic_DNA"/>
</dbReference>